<evidence type="ECO:0000313" key="9">
    <source>
        <dbReference type="EMBL" id="OQU77664.1"/>
    </source>
</evidence>
<feature type="domain" description="Replication protein A 70 kDa DNA-binding subunit B/D first OB fold" evidence="7">
    <location>
        <begin position="17"/>
        <end position="107"/>
    </location>
</feature>
<feature type="region of interest" description="Disordered" evidence="6">
    <location>
        <begin position="530"/>
        <end position="561"/>
    </location>
</feature>
<dbReference type="GO" id="GO:0008270">
    <property type="term" value="F:zinc ion binding"/>
    <property type="evidence" value="ECO:0007669"/>
    <property type="project" value="UniProtKB-KW"/>
</dbReference>
<reference evidence="9 10" key="1">
    <citation type="journal article" date="2009" name="Nature">
        <title>The Sorghum bicolor genome and the diversification of grasses.</title>
        <authorList>
            <person name="Paterson A.H."/>
            <person name="Bowers J.E."/>
            <person name="Bruggmann R."/>
            <person name="Dubchak I."/>
            <person name="Grimwood J."/>
            <person name="Gundlach H."/>
            <person name="Haberer G."/>
            <person name="Hellsten U."/>
            <person name="Mitros T."/>
            <person name="Poliakov A."/>
            <person name="Schmutz J."/>
            <person name="Spannagl M."/>
            <person name="Tang H."/>
            <person name="Wang X."/>
            <person name="Wicker T."/>
            <person name="Bharti A.K."/>
            <person name="Chapman J."/>
            <person name="Feltus F.A."/>
            <person name="Gowik U."/>
            <person name="Grigoriev I.V."/>
            <person name="Lyons E."/>
            <person name="Maher C.A."/>
            <person name="Martis M."/>
            <person name="Narechania A."/>
            <person name="Otillar R.P."/>
            <person name="Penning B.W."/>
            <person name="Salamov A.A."/>
            <person name="Wang Y."/>
            <person name="Zhang L."/>
            <person name="Carpita N.C."/>
            <person name="Freeling M."/>
            <person name="Gingle A.R."/>
            <person name="Hash C.T."/>
            <person name="Keller B."/>
            <person name="Klein P."/>
            <person name="Kresovich S."/>
            <person name="McCann M.C."/>
            <person name="Ming R."/>
            <person name="Peterson D.G."/>
            <person name="Mehboob-ur-Rahman"/>
            <person name="Ware D."/>
            <person name="Westhoff P."/>
            <person name="Mayer K.F."/>
            <person name="Messing J."/>
            <person name="Rokhsar D.S."/>
        </authorList>
    </citation>
    <scope>NUCLEOTIDE SEQUENCE [LARGE SCALE GENOMIC DNA]</scope>
    <source>
        <strain evidence="10">cv. BTx623</strain>
    </source>
</reference>
<evidence type="ECO:0000256" key="6">
    <source>
        <dbReference type="SAM" id="MobiDB-lite"/>
    </source>
</evidence>
<feature type="compositionally biased region" description="Basic residues" evidence="6">
    <location>
        <begin position="552"/>
        <end position="561"/>
    </location>
</feature>
<feature type="domain" description="Replication factor A C-terminal" evidence="8">
    <location>
        <begin position="300"/>
        <end position="426"/>
    </location>
</feature>
<feature type="region of interest" description="Disordered" evidence="6">
    <location>
        <begin position="480"/>
        <end position="502"/>
    </location>
</feature>
<dbReference type="CDD" id="cd04481">
    <property type="entry name" value="RPA1_DBD_B_like"/>
    <property type="match status" value="1"/>
</dbReference>
<keyword evidence="5" id="KW-0238">DNA-binding</keyword>
<dbReference type="Gramene" id="OQU77664">
    <property type="protein sequence ID" value="OQU77664"/>
    <property type="gene ID" value="SORBI_3009G086600"/>
</dbReference>
<dbReference type="Pfam" id="PF08646">
    <property type="entry name" value="Rep_fac-A_C"/>
    <property type="match status" value="1"/>
</dbReference>
<dbReference type="ExpressionAtlas" id="A0A1Z5R1K2">
    <property type="expression patterns" value="baseline"/>
</dbReference>
<dbReference type="PANTHER" id="PTHR47165">
    <property type="entry name" value="OS03G0429900 PROTEIN"/>
    <property type="match status" value="1"/>
</dbReference>
<organism evidence="9 10">
    <name type="scientific">Sorghum bicolor</name>
    <name type="common">Sorghum</name>
    <name type="synonym">Sorghum vulgare</name>
    <dbReference type="NCBI Taxonomy" id="4558"/>
    <lineage>
        <taxon>Eukaryota</taxon>
        <taxon>Viridiplantae</taxon>
        <taxon>Streptophyta</taxon>
        <taxon>Embryophyta</taxon>
        <taxon>Tracheophyta</taxon>
        <taxon>Spermatophyta</taxon>
        <taxon>Magnoliopsida</taxon>
        <taxon>Liliopsida</taxon>
        <taxon>Poales</taxon>
        <taxon>Poaceae</taxon>
        <taxon>PACMAD clade</taxon>
        <taxon>Panicoideae</taxon>
        <taxon>Andropogonodae</taxon>
        <taxon>Andropogoneae</taxon>
        <taxon>Sorghinae</taxon>
        <taxon>Sorghum</taxon>
    </lineage>
</organism>
<keyword evidence="2" id="KW-0479">Metal-binding</keyword>
<evidence type="ECO:0000259" key="7">
    <source>
        <dbReference type="Pfam" id="PF02721"/>
    </source>
</evidence>
<name>A0A1Z5R1K2_SORBI</name>
<evidence type="ECO:0000313" key="10">
    <source>
        <dbReference type="Proteomes" id="UP000000768"/>
    </source>
</evidence>
<keyword evidence="10" id="KW-1185">Reference proteome</keyword>
<dbReference type="CDD" id="cd04476">
    <property type="entry name" value="RPA1_DBD_C"/>
    <property type="match status" value="1"/>
</dbReference>
<dbReference type="PANTHER" id="PTHR47165:SF3">
    <property type="entry name" value="RETROTRANSPOSON-LIKE PROTEIN"/>
    <property type="match status" value="1"/>
</dbReference>
<dbReference type="SUPFAM" id="SSF50249">
    <property type="entry name" value="Nucleic acid-binding proteins"/>
    <property type="match status" value="3"/>
</dbReference>
<evidence type="ECO:0000256" key="4">
    <source>
        <dbReference type="ARBA" id="ARBA00022833"/>
    </source>
</evidence>
<evidence type="ECO:0000259" key="8">
    <source>
        <dbReference type="Pfam" id="PF08646"/>
    </source>
</evidence>
<comment type="similarity">
    <text evidence="1">Belongs to the replication factor A protein 1 family.</text>
</comment>
<dbReference type="InterPro" id="IPR047192">
    <property type="entry name" value="Euk_RPA1_DBD_C"/>
</dbReference>
<dbReference type="Pfam" id="PF02721">
    <property type="entry name" value="DUF223"/>
    <property type="match status" value="1"/>
</dbReference>
<dbReference type="Gramene" id="OQU77665">
    <property type="protein sequence ID" value="OQU77665"/>
    <property type="gene ID" value="SORBI_3009G086600"/>
</dbReference>
<evidence type="ECO:0000256" key="5">
    <source>
        <dbReference type="ARBA" id="ARBA00023125"/>
    </source>
</evidence>
<evidence type="ECO:0000256" key="3">
    <source>
        <dbReference type="ARBA" id="ARBA00022771"/>
    </source>
</evidence>
<accession>A0A1Z5R1K2</accession>
<dbReference type="AlphaFoldDB" id="A0A1Z5R1K2"/>
<evidence type="ECO:0008006" key="11">
    <source>
        <dbReference type="Google" id="ProtNLM"/>
    </source>
</evidence>
<keyword evidence="4" id="KW-0862">Zinc</keyword>
<dbReference type="EMBL" id="CM000768">
    <property type="protein sequence ID" value="OQU77664.1"/>
    <property type="molecule type" value="Genomic_DNA"/>
</dbReference>
<sequence>MQASYLGKLQKGRPKVSVCVRVMRKWTVKESMGQRIPLFVGLVLADAKGDAIYAEISQELIKTLDPLIQLHNVYVISKFKVNNAKPTYKPLDCQLMIELTEFTMIRPAENPPNTFPAYVYALTSFTSILPAQGPVAILTDVLGYITKYTGVVCVTPKGKERGSILREVFIKDLSDNELKITLWGEHAVNFTVGDLNTKENPKAVIALFVGFIPRKWHSHSDEERPYLSGSSGSYHYLNPQITEALPFYDRFKEEPIYIERPEAPEAEKDVEPQHTPLDQKTIAELNSIDPYDFADEGYKCAVTVTHIPDDNSWWYMSCKGCKKKMDPQPGGGYQCPKCHGTNSLPRYLFNFSAKDETGEANFFAYDETARIIIQKDCDLILNPLKLAMGLPQQLQAVIAKKFIFSINLTENSFTSKARRQYLVKHVLERLDRSGSLLTATVSTKVNKAIQLPSTSSAQPQNQLQMTRAPQFNQQVLEIPQANESTPAPPTETEQTPVKEHTSLYDISPVDTAGARKRLFEDTNVVEHNTSVTEVTQDNINSSPGSPPQLQIKRAKLQKPRR</sequence>
<dbReference type="InterPro" id="IPR003871">
    <property type="entry name" value="RFA1B/D_OB_1st"/>
</dbReference>
<protein>
    <recommendedName>
        <fullName evidence="11">Replication factor A C-terminal domain-containing protein</fullName>
    </recommendedName>
</protein>
<dbReference type="CDD" id="cd04480">
    <property type="entry name" value="RPA1_DBD_A_like"/>
    <property type="match status" value="1"/>
</dbReference>
<proteinExistence type="inferred from homology"/>
<evidence type="ECO:0000256" key="2">
    <source>
        <dbReference type="ARBA" id="ARBA00022723"/>
    </source>
</evidence>
<feature type="compositionally biased region" description="Polar residues" evidence="6">
    <location>
        <begin position="530"/>
        <end position="543"/>
    </location>
</feature>
<dbReference type="EMBL" id="CM000768">
    <property type="protein sequence ID" value="OQU77665.1"/>
    <property type="molecule type" value="Genomic_DNA"/>
</dbReference>
<dbReference type="GO" id="GO:0003677">
    <property type="term" value="F:DNA binding"/>
    <property type="evidence" value="ECO:0007669"/>
    <property type="project" value="UniProtKB-KW"/>
</dbReference>
<dbReference type="InterPro" id="IPR012340">
    <property type="entry name" value="NA-bd_OB-fold"/>
</dbReference>
<dbReference type="InterPro" id="IPR013955">
    <property type="entry name" value="Rep_factor-A_C"/>
</dbReference>
<dbReference type="STRING" id="4558.A0A1Z5R1K2"/>
<keyword evidence="3" id="KW-0863">Zinc-finger</keyword>
<dbReference type="InParanoid" id="A0A1Z5R1K2"/>
<gene>
    <name evidence="9" type="ORF">SORBI_3009G086600</name>
</gene>
<reference evidence="9" key="2">
    <citation type="submission" date="2017-02" db="EMBL/GenBank/DDBJ databases">
        <title>WGS assembly of Sorghum bicolor.</title>
        <authorList>
            <person name="Paterson A."/>
            <person name="Mullet J."/>
            <person name="Bowers J."/>
            <person name="Bruggmann R."/>
            <person name="Dubchak I."/>
            <person name="Grimwood J."/>
            <person name="Gundlach H."/>
            <person name="Haberer G."/>
            <person name="Hellsten U."/>
            <person name="Mitros T."/>
            <person name="Poliakov A."/>
            <person name="Schmutz J."/>
            <person name="Spannagl M."/>
            <person name="Tang H."/>
            <person name="Wang X."/>
            <person name="Wicker T."/>
            <person name="Bharti A."/>
            <person name="Chapman J."/>
            <person name="Feltus F."/>
            <person name="Gowik U."/>
            <person name="Grigoriev I."/>
            <person name="Lyons E."/>
            <person name="Maher C."/>
            <person name="Martis M."/>
            <person name="Narechania A."/>
            <person name="Otillar R."/>
            <person name="Penning B."/>
            <person name="Salamov A."/>
            <person name="Wang Y."/>
            <person name="Zhang L."/>
            <person name="Carpita N."/>
            <person name="Freeling M."/>
            <person name="Gingle A."/>
            <person name="Hash C."/>
            <person name="Keller B."/>
            <person name="Klein P."/>
            <person name="Kresovich S."/>
            <person name="Mccann M."/>
            <person name="Ming R."/>
            <person name="Peterson D."/>
            <person name="Rahman M."/>
            <person name="Ware D."/>
            <person name="Westhoff P."/>
            <person name="Mayer K."/>
            <person name="Messing J."/>
            <person name="Sims D."/>
            <person name="Jenkins J."/>
            <person name="Shu S."/>
            <person name="Rokhsar D."/>
        </authorList>
    </citation>
    <scope>NUCLEOTIDE SEQUENCE</scope>
</reference>
<dbReference type="Gene3D" id="2.40.50.140">
    <property type="entry name" value="Nucleic acid-binding proteins"/>
    <property type="match status" value="3"/>
</dbReference>
<dbReference type="Proteomes" id="UP000000768">
    <property type="component" value="Chromosome 9"/>
</dbReference>
<reference evidence="10" key="3">
    <citation type="journal article" date="2018" name="Plant J.">
        <title>The Sorghum bicolor reference genome: improved assembly, gene annotations, a transcriptome atlas, and signatures of genome organization.</title>
        <authorList>
            <person name="McCormick R.F."/>
            <person name="Truong S.K."/>
            <person name="Sreedasyam A."/>
            <person name="Jenkins J."/>
            <person name="Shu S."/>
            <person name="Sims D."/>
            <person name="Kennedy M."/>
            <person name="Amirebrahimi M."/>
            <person name="Weers B.D."/>
            <person name="McKinley B."/>
            <person name="Mattison A."/>
            <person name="Morishige D.T."/>
            <person name="Grimwood J."/>
            <person name="Schmutz J."/>
            <person name="Mullet J.E."/>
        </authorList>
    </citation>
    <scope>NUCLEOTIDE SEQUENCE [LARGE SCALE GENOMIC DNA]</scope>
    <source>
        <strain evidence="10">cv. BTx623</strain>
    </source>
</reference>
<evidence type="ECO:0000256" key="1">
    <source>
        <dbReference type="ARBA" id="ARBA00005690"/>
    </source>
</evidence>